<feature type="transmembrane region" description="Helical" evidence="4">
    <location>
        <begin position="165"/>
        <end position="183"/>
    </location>
</feature>
<feature type="transmembrane region" description="Helical" evidence="4">
    <location>
        <begin position="97"/>
        <end position="120"/>
    </location>
</feature>
<dbReference type="GO" id="GO:0022857">
    <property type="term" value="F:transmembrane transporter activity"/>
    <property type="evidence" value="ECO:0007669"/>
    <property type="project" value="InterPro"/>
</dbReference>
<dbReference type="Gene3D" id="1.20.1250.20">
    <property type="entry name" value="MFS general substrate transporter like domains"/>
    <property type="match status" value="1"/>
</dbReference>
<organism evidence="6 7">
    <name type="scientific">Rhizobium rhizogenes</name>
    <name type="common">Agrobacterium rhizogenes</name>
    <dbReference type="NCBI Taxonomy" id="359"/>
    <lineage>
        <taxon>Bacteria</taxon>
        <taxon>Pseudomonadati</taxon>
        <taxon>Pseudomonadota</taxon>
        <taxon>Alphaproteobacteria</taxon>
        <taxon>Hyphomicrobiales</taxon>
        <taxon>Rhizobiaceae</taxon>
        <taxon>Rhizobium/Agrobacterium group</taxon>
        <taxon>Rhizobium</taxon>
    </lineage>
</organism>
<evidence type="ECO:0000313" key="6">
    <source>
        <dbReference type="EMBL" id="PVE51180.1"/>
    </source>
</evidence>
<evidence type="ECO:0000256" key="4">
    <source>
        <dbReference type="SAM" id="Phobius"/>
    </source>
</evidence>
<evidence type="ECO:0000313" key="7">
    <source>
        <dbReference type="Proteomes" id="UP000244335"/>
    </source>
</evidence>
<dbReference type="Proteomes" id="UP000244335">
    <property type="component" value="Unassembled WGS sequence"/>
</dbReference>
<dbReference type="SUPFAM" id="SSF103473">
    <property type="entry name" value="MFS general substrate transporter"/>
    <property type="match status" value="1"/>
</dbReference>
<evidence type="ECO:0000256" key="2">
    <source>
        <dbReference type="ARBA" id="ARBA00022989"/>
    </source>
</evidence>
<protein>
    <submittedName>
        <fullName evidence="6">MFS transporter</fullName>
    </submittedName>
</protein>
<feature type="transmembrane region" description="Helical" evidence="4">
    <location>
        <begin position="42"/>
        <end position="61"/>
    </location>
</feature>
<feature type="transmembrane region" description="Helical" evidence="4">
    <location>
        <begin position="73"/>
        <end position="91"/>
    </location>
</feature>
<dbReference type="InterPro" id="IPR011701">
    <property type="entry name" value="MFS"/>
</dbReference>
<gene>
    <name evidence="6" type="ORF">DC430_19465</name>
</gene>
<dbReference type="PANTHER" id="PTHR11360">
    <property type="entry name" value="MONOCARBOXYLATE TRANSPORTER"/>
    <property type="match status" value="1"/>
</dbReference>
<name>A0AA92C0R9_RHIRH</name>
<feature type="transmembrane region" description="Helical" evidence="4">
    <location>
        <begin position="350"/>
        <end position="378"/>
    </location>
</feature>
<dbReference type="Pfam" id="PF07690">
    <property type="entry name" value="MFS_1"/>
    <property type="match status" value="1"/>
</dbReference>
<feature type="transmembrane region" description="Helical" evidence="4">
    <location>
        <begin position="326"/>
        <end position="344"/>
    </location>
</feature>
<keyword evidence="2 4" id="KW-1133">Transmembrane helix</keyword>
<dbReference type="InterPro" id="IPR020846">
    <property type="entry name" value="MFS_dom"/>
</dbReference>
<comment type="caution">
    <text evidence="6">The sequence shown here is derived from an EMBL/GenBank/DDBJ whole genome shotgun (WGS) entry which is preliminary data.</text>
</comment>
<keyword evidence="3 4" id="KW-0472">Membrane</keyword>
<dbReference type="PANTHER" id="PTHR11360:SF290">
    <property type="entry name" value="MONOCARBOXYLATE MFS PERMEASE"/>
    <property type="match status" value="1"/>
</dbReference>
<evidence type="ECO:0000256" key="1">
    <source>
        <dbReference type="ARBA" id="ARBA00022692"/>
    </source>
</evidence>
<feature type="domain" description="Major facilitator superfamily (MFS) profile" evidence="5">
    <location>
        <begin position="7"/>
        <end position="385"/>
    </location>
</feature>
<evidence type="ECO:0000259" key="5">
    <source>
        <dbReference type="PROSITE" id="PS50850"/>
    </source>
</evidence>
<feature type="transmembrane region" description="Helical" evidence="4">
    <location>
        <begin position="204"/>
        <end position="227"/>
    </location>
</feature>
<feature type="transmembrane region" description="Helical" evidence="4">
    <location>
        <begin position="233"/>
        <end position="254"/>
    </location>
</feature>
<dbReference type="InterPro" id="IPR036259">
    <property type="entry name" value="MFS_trans_sf"/>
</dbReference>
<accession>A0AA92C0R9</accession>
<dbReference type="AlphaFoldDB" id="A0AA92C0R9"/>
<keyword evidence="1 4" id="KW-0812">Transmembrane</keyword>
<feature type="transmembrane region" description="Helical" evidence="4">
    <location>
        <begin position="266"/>
        <end position="288"/>
    </location>
</feature>
<dbReference type="EMBL" id="QDFR01000008">
    <property type="protein sequence ID" value="PVE51180.1"/>
    <property type="molecule type" value="Genomic_DNA"/>
</dbReference>
<reference evidence="6 7" key="1">
    <citation type="submission" date="2018-04" db="EMBL/GenBank/DDBJ databases">
        <authorList>
            <person name="Hagen T."/>
        </authorList>
    </citation>
    <scope>NUCLEOTIDE SEQUENCE [LARGE SCALE GENOMIC DNA]</scope>
    <source>
        <strain evidence="6 7">TPD7009</strain>
    </source>
</reference>
<sequence>MRSRVLVFITLAITQIAGWGVVGILPVLASSIAKDLQIDQPTAFLGVTAMYVVMGLSAPVAGKAFARLGVKHVMLCGASVICIGLAAMGSVNSLLAYLASWCAIGFGGAMFLTTSAYAYLAEFAGNRARGMIGSLMLVTGLAGSVFWPLTAWLDHLVGWRGATQIYAGGILLLVLPLIAFSLPDVRSHPAAPVSSRTKSRKGHILWFLVAAISLNSFVTLGMEAVGIELFKALGADLSLAVGLASLMGILKVGGRLIELIGGKRWNAVRAGIFSGTMIPVAMLIPVIFGASSSAILAYIVIFGIGSGAFAVARATMPLEFYEKSDYAAAMSMIGLPMNLVNATAPPLLSFLMAAAGPSAMLSLMIVCSGAALCLMLALGHFKNHQRVSVA</sequence>
<feature type="transmembrane region" description="Helical" evidence="4">
    <location>
        <begin position="132"/>
        <end position="153"/>
    </location>
</feature>
<dbReference type="PROSITE" id="PS50850">
    <property type="entry name" value="MFS"/>
    <property type="match status" value="1"/>
</dbReference>
<feature type="transmembrane region" description="Helical" evidence="4">
    <location>
        <begin position="294"/>
        <end position="314"/>
    </location>
</feature>
<evidence type="ECO:0000256" key="3">
    <source>
        <dbReference type="ARBA" id="ARBA00023136"/>
    </source>
</evidence>
<dbReference type="RefSeq" id="WP_116493964.1">
    <property type="nucleotide sequence ID" value="NZ_QDFR01000008.1"/>
</dbReference>
<proteinExistence type="predicted"/>
<dbReference type="InterPro" id="IPR050327">
    <property type="entry name" value="Proton-linked_MCT"/>
</dbReference>